<dbReference type="NCBIfam" id="TIGR00515">
    <property type="entry name" value="accD"/>
    <property type="match status" value="1"/>
</dbReference>
<dbReference type="InterPro" id="IPR041010">
    <property type="entry name" value="Znf-ACC"/>
</dbReference>
<dbReference type="UniPathway" id="UPA00655">
    <property type="reaction ID" value="UER00711"/>
</dbReference>
<evidence type="ECO:0000259" key="15">
    <source>
        <dbReference type="PROSITE" id="PS50980"/>
    </source>
</evidence>
<evidence type="ECO:0000256" key="7">
    <source>
        <dbReference type="ARBA" id="ARBA00022832"/>
    </source>
</evidence>
<comment type="cofactor">
    <cofactor evidence="13">
        <name>Zn(2+)</name>
        <dbReference type="ChEBI" id="CHEBI:29105"/>
    </cofactor>
    <text evidence="13">Binds 1 zinc ion per subunit.</text>
</comment>
<reference evidence="16 17" key="1">
    <citation type="submission" date="2019-02" db="EMBL/GenBank/DDBJ databases">
        <title>Deep-cultivation of Planctomycetes and their phenomic and genomic characterization uncovers novel biology.</title>
        <authorList>
            <person name="Wiegand S."/>
            <person name="Jogler M."/>
            <person name="Boedeker C."/>
            <person name="Pinto D."/>
            <person name="Vollmers J."/>
            <person name="Rivas-Marin E."/>
            <person name="Kohn T."/>
            <person name="Peeters S.H."/>
            <person name="Heuer A."/>
            <person name="Rast P."/>
            <person name="Oberbeckmann S."/>
            <person name="Bunk B."/>
            <person name="Jeske O."/>
            <person name="Meyerdierks A."/>
            <person name="Storesund J.E."/>
            <person name="Kallscheuer N."/>
            <person name="Luecker S."/>
            <person name="Lage O.M."/>
            <person name="Pohl T."/>
            <person name="Merkel B.J."/>
            <person name="Hornburger P."/>
            <person name="Mueller R.-W."/>
            <person name="Bruemmer F."/>
            <person name="Labrenz M."/>
            <person name="Spormann A.M."/>
            <person name="Op den Camp H."/>
            <person name="Overmann J."/>
            <person name="Amann R."/>
            <person name="Jetten M.S.M."/>
            <person name="Mascher T."/>
            <person name="Medema M.H."/>
            <person name="Devos D.P."/>
            <person name="Kaster A.-K."/>
            <person name="Ovreas L."/>
            <person name="Rohde M."/>
            <person name="Galperin M.Y."/>
            <person name="Jogler C."/>
        </authorList>
    </citation>
    <scope>NUCLEOTIDE SEQUENCE [LARGE SCALE GENOMIC DNA]</scope>
    <source>
        <strain evidence="16 17">Mal52</strain>
    </source>
</reference>
<evidence type="ECO:0000256" key="12">
    <source>
        <dbReference type="ARBA" id="ARBA00025280"/>
    </source>
</evidence>
<feature type="binding site" evidence="13">
    <location>
        <position position="66"/>
    </location>
    <ligand>
        <name>Zn(2+)</name>
        <dbReference type="ChEBI" id="CHEBI:29105"/>
    </ligand>
</feature>
<evidence type="ECO:0000256" key="10">
    <source>
        <dbReference type="ARBA" id="ARBA00023098"/>
    </source>
</evidence>
<comment type="subunit">
    <text evidence="13">Acetyl-CoA carboxylase is a heterohexamer composed of biotin carboxyl carrier protein (AccB), biotin carboxylase (AccC) and two subunits each of ACCase subunit alpha (AccA) and ACCase subunit beta (AccD).</text>
</comment>
<keyword evidence="8 13" id="KW-0862">Zinc</keyword>
<keyword evidence="13" id="KW-0963">Cytoplasm</keyword>
<evidence type="ECO:0000256" key="6">
    <source>
        <dbReference type="ARBA" id="ARBA00022771"/>
    </source>
</evidence>
<evidence type="ECO:0000256" key="8">
    <source>
        <dbReference type="ARBA" id="ARBA00022833"/>
    </source>
</evidence>
<dbReference type="GO" id="GO:0016743">
    <property type="term" value="F:carboxyl- or carbamoyltransferase activity"/>
    <property type="evidence" value="ECO:0007669"/>
    <property type="project" value="UniProtKB-UniRule"/>
</dbReference>
<evidence type="ECO:0000313" key="17">
    <source>
        <dbReference type="Proteomes" id="UP000319383"/>
    </source>
</evidence>
<evidence type="ECO:0000256" key="1">
    <source>
        <dbReference type="ARBA" id="ARBA00004496"/>
    </source>
</evidence>
<evidence type="ECO:0000256" key="9">
    <source>
        <dbReference type="ARBA" id="ARBA00022840"/>
    </source>
</evidence>
<gene>
    <name evidence="13 16" type="primary">accD</name>
    <name evidence="16" type="ORF">Mal52_59470</name>
</gene>
<comment type="subcellular location">
    <subcellularLocation>
        <location evidence="1 13">Cytoplasm</location>
    </subcellularLocation>
</comment>
<dbReference type="PROSITE" id="PS50980">
    <property type="entry name" value="COA_CT_NTER"/>
    <property type="match status" value="1"/>
</dbReference>
<dbReference type="EC" id="2.1.3.15" evidence="13"/>
<dbReference type="HAMAP" id="MF_01395">
    <property type="entry name" value="AcetylCoA_CT_beta"/>
    <property type="match status" value="1"/>
</dbReference>
<dbReference type="InterPro" id="IPR029045">
    <property type="entry name" value="ClpP/crotonase-like_dom_sf"/>
</dbReference>
<keyword evidence="4 13" id="KW-0479">Metal-binding</keyword>
<evidence type="ECO:0000256" key="5">
    <source>
        <dbReference type="ARBA" id="ARBA00022741"/>
    </source>
</evidence>
<dbReference type="GO" id="GO:0006633">
    <property type="term" value="P:fatty acid biosynthetic process"/>
    <property type="evidence" value="ECO:0007669"/>
    <property type="project" value="UniProtKB-KW"/>
</dbReference>
<evidence type="ECO:0000256" key="2">
    <source>
        <dbReference type="ARBA" id="ARBA00022516"/>
    </source>
</evidence>
<keyword evidence="5 13" id="KW-0547">Nucleotide-binding</keyword>
<dbReference type="PRINTS" id="PR01070">
    <property type="entry name" value="ACCCTRFRASEB"/>
</dbReference>
<feature type="binding site" evidence="13">
    <location>
        <position position="47"/>
    </location>
    <ligand>
        <name>Zn(2+)</name>
        <dbReference type="ChEBI" id="CHEBI:29105"/>
    </ligand>
</feature>
<dbReference type="InterPro" id="IPR011762">
    <property type="entry name" value="COA_CT_N"/>
</dbReference>
<dbReference type="GO" id="GO:2001295">
    <property type="term" value="P:malonyl-CoA biosynthetic process"/>
    <property type="evidence" value="ECO:0007669"/>
    <property type="project" value="UniProtKB-UniRule"/>
</dbReference>
<sequence>MNDDQTNIVAARKRKPMSSVPEPDETGRNGHSHRPKRGVPEGLWLQCEGCSATVYRKTVDSRMGVCPECDYHFYVPTAERIRQLLDEGSFEEWFAELRPMDPLGFADRKPYAERLKAEQARTGLSEACVVGRGYMRGRPLALGITDSAFIMGSMGSVVGEKLTRTIELATERELSLVIVSGSGGGARMHEGILSLMQMGKVSAALARFHEAGGLFISVMTNPTMGGVAASFASLGDVNFAEPKALIGFAGPRVVEATVKVPLPPGFQTSEFMLEHGFVDRIVARADLRSEITRVIDYCGK</sequence>
<keyword evidence="11 13" id="KW-0275">Fatty acid biosynthesis</keyword>
<feature type="binding site" evidence="13">
    <location>
        <position position="69"/>
    </location>
    <ligand>
        <name>Zn(2+)</name>
        <dbReference type="ChEBI" id="CHEBI:29105"/>
    </ligand>
</feature>
<dbReference type="SUPFAM" id="SSF52096">
    <property type="entry name" value="ClpP/crotonase"/>
    <property type="match status" value="1"/>
</dbReference>
<dbReference type="InterPro" id="IPR000438">
    <property type="entry name" value="Acetyl_CoA_COase_Trfase_b_su"/>
</dbReference>
<feature type="region of interest" description="Disordered" evidence="14">
    <location>
        <begin position="1"/>
        <end position="38"/>
    </location>
</feature>
<evidence type="ECO:0000256" key="3">
    <source>
        <dbReference type="ARBA" id="ARBA00022679"/>
    </source>
</evidence>
<keyword evidence="3 13" id="KW-0808">Transferase</keyword>
<feature type="zinc finger region" description="C4-type" evidence="13">
    <location>
        <begin position="47"/>
        <end position="69"/>
    </location>
</feature>
<accession>A0A517ZY90</accession>
<evidence type="ECO:0000256" key="11">
    <source>
        <dbReference type="ARBA" id="ARBA00023160"/>
    </source>
</evidence>
<keyword evidence="16" id="KW-0436">Ligase</keyword>
<dbReference type="Proteomes" id="UP000319383">
    <property type="component" value="Chromosome"/>
</dbReference>
<evidence type="ECO:0000256" key="13">
    <source>
        <dbReference type="HAMAP-Rule" id="MF_01395"/>
    </source>
</evidence>
<dbReference type="KEGG" id="sdyn:Mal52_59470"/>
<dbReference type="GO" id="GO:0009317">
    <property type="term" value="C:acetyl-CoA carboxylase complex"/>
    <property type="evidence" value="ECO:0007669"/>
    <property type="project" value="InterPro"/>
</dbReference>
<comment type="similarity">
    <text evidence="13">Belongs to the AccD/PCCB family.</text>
</comment>
<evidence type="ECO:0000256" key="14">
    <source>
        <dbReference type="SAM" id="MobiDB-lite"/>
    </source>
</evidence>
<dbReference type="AlphaFoldDB" id="A0A517ZY90"/>
<feature type="domain" description="CoA carboxyltransferase N-terminal" evidence="15">
    <location>
        <begin position="43"/>
        <end position="300"/>
    </location>
</feature>
<name>A0A517ZY90_9PLAN</name>
<dbReference type="GO" id="GO:0008270">
    <property type="term" value="F:zinc ion binding"/>
    <property type="evidence" value="ECO:0007669"/>
    <property type="project" value="UniProtKB-UniRule"/>
</dbReference>
<dbReference type="Pfam" id="PF01039">
    <property type="entry name" value="Carboxyl_trans"/>
    <property type="match status" value="1"/>
</dbReference>
<dbReference type="GO" id="GO:0003989">
    <property type="term" value="F:acetyl-CoA carboxylase activity"/>
    <property type="evidence" value="ECO:0007669"/>
    <property type="project" value="InterPro"/>
</dbReference>
<dbReference type="Gene3D" id="3.90.226.10">
    <property type="entry name" value="2-enoyl-CoA Hydratase, Chain A, domain 1"/>
    <property type="match status" value="1"/>
</dbReference>
<keyword evidence="2 13" id="KW-0444">Lipid biosynthesis</keyword>
<keyword evidence="6 13" id="KW-0863">Zinc-finger</keyword>
<dbReference type="EMBL" id="CP036276">
    <property type="protein sequence ID" value="QDU47416.1"/>
    <property type="molecule type" value="Genomic_DNA"/>
</dbReference>
<evidence type="ECO:0000256" key="4">
    <source>
        <dbReference type="ARBA" id="ARBA00022723"/>
    </source>
</evidence>
<keyword evidence="9 13" id="KW-0067">ATP-binding</keyword>
<dbReference type="InterPro" id="IPR034733">
    <property type="entry name" value="AcCoA_carboxyl_beta"/>
</dbReference>
<comment type="pathway">
    <text evidence="13">Lipid metabolism; malonyl-CoA biosynthesis; malonyl-CoA from acetyl-CoA: step 1/1.</text>
</comment>
<keyword evidence="17" id="KW-1185">Reference proteome</keyword>
<evidence type="ECO:0000313" key="16">
    <source>
        <dbReference type="EMBL" id="QDU47416.1"/>
    </source>
</evidence>
<comment type="function">
    <text evidence="12 13">Component of the acetyl coenzyme A carboxylase (ACC) complex. Biotin carboxylase (BC) catalyzes the carboxylation of biotin on its carrier protein (BCCP) and then the CO(2) group is transferred by the transcarboxylase to acetyl-CoA to form malonyl-CoA.</text>
</comment>
<protein>
    <recommendedName>
        <fullName evidence="13">Acetyl-coenzyme A carboxylase carboxyl transferase subunit beta</fullName>
        <shortName evidence="13">ACCase subunit beta</shortName>
        <shortName evidence="13">Acetyl-CoA carboxylase carboxyltransferase subunit beta</shortName>
        <ecNumber evidence="13">2.1.3.15</ecNumber>
    </recommendedName>
</protein>
<dbReference type="Pfam" id="PF17848">
    <property type="entry name" value="Zn_ribbon_ACC"/>
    <property type="match status" value="1"/>
</dbReference>
<organism evidence="16 17">
    <name type="scientific">Symmachiella dynata</name>
    <dbReference type="NCBI Taxonomy" id="2527995"/>
    <lineage>
        <taxon>Bacteria</taxon>
        <taxon>Pseudomonadati</taxon>
        <taxon>Planctomycetota</taxon>
        <taxon>Planctomycetia</taxon>
        <taxon>Planctomycetales</taxon>
        <taxon>Planctomycetaceae</taxon>
        <taxon>Symmachiella</taxon>
    </lineage>
</organism>
<feature type="binding site" evidence="13">
    <location>
        <position position="50"/>
    </location>
    <ligand>
        <name>Zn(2+)</name>
        <dbReference type="ChEBI" id="CHEBI:29105"/>
    </ligand>
</feature>
<dbReference type="PANTHER" id="PTHR42995">
    <property type="entry name" value="ACETYL-COENZYME A CARBOXYLASE CARBOXYL TRANSFERASE SUBUNIT BETA, CHLOROPLASTIC"/>
    <property type="match status" value="1"/>
</dbReference>
<keyword evidence="7 13" id="KW-0276">Fatty acid metabolism</keyword>
<dbReference type="PANTHER" id="PTHR42995:SF5">
    <property type="entry name" value="ACETYL-COENZYME A CARBOXYLASE CARBOXYL TRANSFERASE SUBUNIT BETA, CHLOROPLASTIC"/>
    <property type="match status" value="1"/>
</dbReference>
<dbReference type="GO" id="GO:0005524">
    <property type="term" value="F:ATP binding"/>
    <property type="evidence" value="ECO:0007669"/>
    <property type="project" value="UniProtKB-KW"/>
</dbReference>
<keyword evidence="10 13" id="KW-0443">Lipid metabolism</keyword>
<proteinExistence type="inferred from homology"/>
<comment type="catalytic activity">
    <reaction evidence="13">
        <text>N(6)-carboxybiotinyl-L-lysyl-[protein] + acetyl-CoA = N(6)-biotinyl-L-lysyl-[protein] + malonyl-CoA</text>
        <dbReference type="Rhea" id="RHEA:54728"/>
        <dbReference type="Rhea" id="RHEA-COMP:10505"/>
        <dbReference type="Rhea" id="RHEA-COMP:10506"/>
        <dbReference type="ChEBI" id="CHEBI:57288"/>
        <dbReference type="ChEBI" id="CHEBI:57384"/>
        <dbReference type="ChEBI" id="CHEBI:83144"/>
        <dbReference type="ChEBI" id="CHEBI:83145"/>
        <dbReference type="EC" id="2.1.3.15"/>
    </reaction>
</comment>